<feature type="domain" description="Poly(A) polymerase catalytic subunit" evidence="8">
    <location>
        <begin position="30"/>
        <end position="158"/>
    </location>
</feature>
<comment type="subcellular location">
    <subcellularLocation>
        <location evidence="1">Virion</location>
    </subcellularLocation>
</comment>
<evidence type="ECO:0000256" key="7">
    <source>
        <dbReference type="ARBA" id="ARBA00023163"/>
    </source>
</evidence>
<dbReference type="InterPro" id="IPR045355">
    <property type="entry name" value="PolyA_pol_cat_su"/>
</dbReference>
<dbReference type="EMBL" id="MN739996">
    <property type="protein sequence ID" value="QHT82101.1"/>
    <property type="molecule type" value="Genomic_DNA"/>
</dbReference>
<keyword evidence="4" id="KW-0547">Nucleotide-binding</keyword>
<name>A0A6C0HN34_9ZZZZ</name>
<dbReference type="AlphaFoldDB" id="A0A6C0HN34"/>
<proteinExistence type="predicted"/>
<keyword evidence="3" id="KW-0808">Transferase</keyword>
<evidence type="ECO:0000256" key="3">
    <source>
        <dbReference type="ARBA" id="ARBA00022679"/>
    </source>
</evidence>
<keyword evidence="5" id="KW-0067">ATP-binding</keyword>
<organism evidence="9">
    <name type="scientific">viral metagenome</name>
    <dbReference type="NCBI Taxonomy" id="1070528"/>
    <lineage>
        <taxon>unclassified sequences</taxon>
        <taxon>metagenomes</taxon>
        <taxon>organismal metagenomes</taxon>
    </lineage>
</organism>
<keyword evidence="6" id="KW-0946">Virion</keyword>
<keyword evidence="7" id="KW-0804">Transcription</keyword>
<reference evidence="9" key="1">
    <citation type="journal article" date="2020" name="Nature">
        <title>Giant virus diversity and host interactions through global metagenomics.</title>
        <authorList>
            <person name="Schulz F."/>
            <person name="Roux S."/>
            <person name="Paez-Espino D."/>
            <person name="Jungbluth S."/>
            <person name="Walsh D.A."/>
            <person name="Denef V.J."/>
            <person name="McMahon K.D."/>
            <person name="Konstantinidis K.T."/>
            <person name="Eloe-Fadrosh E.A."/>
            <person name="Kyrpides N.C."/>
            <person name="Woyke T."/>
        </authorList>
    </citation>
    <scope>NUCLEOTIDE SEQUENCE</scope>
    <source>
        <strain evidence="9">GVMAG-M-3300023184-160</strain>
    </source>
</reference>
<evidence type="ECO:0000256" key="1">
    <source>
        <dbReference type="ARBA" id="ARBA00004328"/>
    </source>
</evidence>
<evidence type="ECO:0000313" key="9">
    <source>
        <dbReference type="EMBL" id="QHT82101.1"/>
    </source>
</evidence>
<evidence type="ECO:0000256" key="6">
    <source>
        <dbReference type="ARBA" id="ARBA00022844"/>
    </source>
</evidence>
<keyword evidence="2" id="KW-0507">mRNA processing</keyword>
<evidence type="ECO:0000256" key="4">
    <source>
        <dbReference type="ARBA" id="ARBA00022741"/>
    </source>
</evidence>
<protein>
    <recommendedName>
        <fullName evidence="8">Poly(A) polymerase catalytic subunit domain-containing protein</fullName>
    </recommendedName>
</protein>
<sequence length="394" mass="46698">MSDLDKAVEENLKIQHGITRLKYMKPEVFDIVEKYMKRNKLIGYGGHALNLYLPKKKQFYSLWDIPDYDFFSSNAIRDCKQLAKELSQHTDEVDVKSAMFDGTYKIFVNFVPLVDITQLEEPLYKVLLKSSHKIEGIHYVPYSYLKMSLYLELSRPLGDVGRWSKIYKRLQLLEEEHPTLRDKALKQNEPPPPFFKTLIQRLQPFVLAGEFGLTYYHTMFPVEYRQKHPRNVMVFTEDPDEVLALFRDTTYTTHFYQNKFSRVCEVSFEQVPMLYIVSLDSCQSYNLLERYGKRFKIASYDTILSTYYGMTFLNIPSLPSEYLLLSCALLTACKDKKTKQMRRFRMPCIGYQPSLEDIRKRRGAKFSLYKKTGKYKELFFRYRPTKKNKTKTKL</sequence>
<evidence type="ECO:0000259" key="8">
    <source>
        <dbReference type="Pfam" id="PF19244"/>
    </source>
</evidence>
<dbReference type="GO" id="GO:0005524">
    <property type="term" value="F:ATP binding"/>
    <property type="evidence" value="ECO:0007669"/>
    <property type="project" value="UniProtKB-KW"/>
</dbReference>
<dbReference type="GO" id="GO:0006397">
    <property type="term" value="P:mRNA processing"/>
    <property type="evidence" value="ECO:0007669"/>
    <property type="project" value="UniProtKB-KW"/>
</dbReference>
<evidence type="ECO:0000256" key="2">
    <source>
        <dbReference type="ARBA" id="ARBA00022664"/>
    </source>
</evidence>
<dbReference type="GO" id="GO:0044423">
    <property type="term" value="C:virion component"/>
    <property type="evidence" value="ECO:0007669"/>
    <property type="project" value="UniProtKB-KW"/>
</dbReference>
<dbReference type="GO" id="GO:0016740">
    <property type="term" value="F:transferase activity"/>
    <property type="evidence" value="ECO:0007669"/>
    <property type="project" value="UniProtKB-KW"/>
</dbReference>
<dbReference type="Pfam" id="PF19244">
    <property type="entry name" value="Poly_A_pol_cat"/>
    <property type="match status" value="1"/>
</dbReference>
<accession>A0A6C0HN34</accession>
<evidence type="ECO:0000256" key="5">
    <source>
        <dbReference type="ARBA" id="ARBA00022840"/>
    </source>
</evidence>